<evidence type="ECO:0000313" key="2">
    <source>
        <dbReference type="EMBL" id="MBC8208232.1"/>
    </source>
</evidence>
<accession>A0A8J6N7L7</accession>
<sequence>MKQELGADVELVASSGGVYEVSVDDRLIFSKKALSRFPDEGEIVGLIRG</sequence>
<comment type="caution">
    <text evidence="2">The sequence shown here is derived from an EMBL/GenBank/DDBJ whole genome shotgun (WGS) entry which is preliminary data.</text>
</comment>
<dbReference type="Proteomes" id="UP000599024">
    <property type="component" value="Unassembled WGS sequence"/>
</dbReference>
<gene>
    <name evidence="2" type="ORF">H8E79_03570</name>
</gene>
<dbReference type="AlphaFoldDB" id="A0A8J6N7L7"/>
<name>A0A8J6N7L7_9BACT</name>
<dbReference type="EMBL" id="JACNLK010000032">
    <property type="protein sequence ID" value="MBC8208232.1"/>
    <property type="molecule type" value="Genomic_DNA"/>
</dbReference>
<keyword evidence="1" id="KW-0676">Redox-active center</keyword>
<proteinExistence type="predicted"/>
<evidence type="ECO:0000313" key="3">
    <source>
        <dbReference type="Proteomes" id="UP000599024"/>
    </source>
</evidence>
<dbReference type="InterPro" id="IPR036249">
    <property type="entry name" value="Thioredoxin-like_sf"/>
</dbReference>
<protein>
    <submittedName>
        <fullName evidence="2">SelT/SelW/SelH family protein</fullName>
    </submittedName>
</protein>
<dbReference type="SUPFAM" id="SSF52833">
    <property type="entry name" value="Thioredoxin-like"/>
    <property type="match status" value="1"/>
</dbReference>
<dbReference type="Gene3D" id="3.40.30.10">
    <property type="entry name" value="Glutaredoxin"/>
    <property type="match status" value="1"/>
</dbReference>
<organism evidence="2 3">
    <name type="scientific">Candidatus Desulfatifera sulfidica</name>
    <dbReference type="NCBI Taxonomy" id="2841691"/>
    <lineage>
        <taxon>Bacteria</taxon>
        <taxon>Pseudomonadati</taxon>
        <taxon>Thermodesulfobacteriota</taxon>
        <taxon>Desulfobulbia</taxon>
        <taxon>Desulfobulbales</taxon>
        <taxon>Desulfobulbaceae</taxon>
        <taxon>Candidatus Desulfatifera</taxon>
    </lineage>
</organism>
<dbReference type="Pfam" id="PF10262">
    <property type="entry name" value="Rdx"/>
    <property type="match status" value="1"/>
</dbReference>
<evidence type="ECO:0000256" key="1">
    <source>
        <dbReference type="ARBA" id="ARBA00023284"/>
    </source>
</evidence>
<dbReference type="NCBIfam" id="TIGR02174">
    <property type="entry name" value="CXXU_selWTH"/>
    <property type="match status" value="1"/>
</dbReference>
<reference evidence="2 3" key="1">
    <citation type="submission" date="2020-08" db="EMBL/GenBank/DDBJ databases">
        <title>Bridging the membrane lipid divide: bacteria of the FCB group superphylum have the potential to synthesize archaeal ether lipids.</title>
        <authorList>
            <person name="Villanueva L."/>
            <person name="Von Meijenfeldt F.A.B."/>
            <person name="Westbye A.B."/>
            <person name="Yadav S."/>
            <person name="Hopmans E.C."/>
            <person name="Dutilh B.E."/>
            <person name="Sinninghe Damste J.S."/>
        </authorList>
    </citation>
    <scope>NUCLEOTIDE SEQUENCE [LARGE SCALE GENOMIC DNA]</scope>
    <source>
        <strain evidence="2">NIOZ-UU81</strain>
    </source>
</reference>
<dbReference type="InterPro" id="IPR011893">
    <property type="entry name" value="Selenoprotein_Rdx-typ"/>
</dbReference>